<evidence type="ECO:0000313" key="1">
    <source>
        <dbReference type="EMBL" id="ABZ74047.1"/>
    </source>
</evidence>
<reference evidence="1" key="1">
    <citation type="submission" date="2008-01" db="EMBL/GenBank/DDBJ databases">
        <title>Complete sequence of chromosome of Caulobacter sp. K31.</title>
        <authorList>
            <consortium name="US DOE Joint Genome Institute"/>
            <person name="Copeland A."/>
            <person name="Lucas S."/>
            <person name="Lapidus A."/>
            <person name="Barry K."/>
            <person name="Glavina del Rio T."/>
            <person name="Dalin E."/>
            <person name="Tice H."/>
            <person name="Pitluck S."/>
            <person name="Bruce D."/>
            <person name="Goodwin L."/>
            <person name="Thompson L.S."/>
            <person name="Brettin T."/>
            <person name="Detter J.C."/>
            <person name="Han C."/>
            <person name="Schmutz J."/>
            <person name="Larimer F."/>
            <person name="Land M."/>
            <person name="Hauser L."/>
            <person name="Kyrpides N."/>
            <person name="Kim E."/>
            <person name="Stephens C."/>
            <person name="Richardson P."/>
        </authorList>
    </citation>
    <scope>NUCLEOTIDE SEQUENCE [LARGE SCALE GENOMIC DNA]</scope>
    <source>
        <strain evidence="1">K31</strain>
    </source>
</reference>
<proteinExistence type="predicted"/>
<protein>
    <submittedName>
        <fullName evidence="1">Uncharacterized protein</fullName>
    </submittedName>
</protein>
<dbReference type="STRING" id="366602.Caul_4927"/>
<gene>
    <name evidence="1" type="ordered locus">Caul_4927</name>
</gene>
<name>B0T5A1_CAUSK</name>
<dbReference type="Gene3D" id="3.40.50.2000">
    <property type="entry name" value="Glycogen Phosphorylase B"/>
    <property type="match status" value="1"/>
</dbReference>
<dbReference type="KEGG" id="cak:Caul_4927"/>
<dbReference type="eggNOG" id="COG0438">
    <property type="taxonomic scope" value="Bacteria"/>
</dbReference>
<accession>B0T5A1</accession>
<sequence>MQFALDLAELFKEDQAETVLVVNRFFGKGALKLSPTEAAEVKRRAEVVATLHQPIFHGKTHPYEKLPRTYLGVWDRFIRRFNRPGSLRPVLYFAVEDYRAGNFKSVHQFTQFLSSLKLRARDIPDLLMVGLGAFAWVLLRRGPGRWISKAVDRFTARRHHKKEHPLSTQTTYTVLRDRFLESMRQERGYAKAFSRLRPTSRDLLIYQTAELADLVVLSRELAKRKSLRETPIKLVLRTPIWNREGNMLEPPEETKLLRKTLLELRNHSSRIEMFVDTTELADQFATLGFKSIRVLPILFGADLTRRFEEASVKPLSVSTTGPVKMLRAGSAQREKGFLVMPDLVKAAQIAVASGSRPVHFTIQATMLRYQRRWDRLIAAINRLRWFDHGDIKVVTKDVSTEQYAENLVDCDVVLSPNRSVPYMHGSTGTTIEAIRAGKPVITMGENWGARQLRNLDLYVDHLQTFAQKTGVATHKDDSFVQDPLAFQGAWKDISKTWAPFCHIEEWWQLSWDIARRAEYPVPEGVTEVIVFLSNDDRQRPGDIAKVAIQEIRTQDELRADRAAGTLYEFAEPASEAPIWRYFGGERKHTANIWRLRQGARSVRLGLVLLDRRTSLDHIKLEVVMCSNPDRALPISAAGYMADNPFELMVGMEEVGHHLDHYQRTARTAAAAVSKFHNRETFLEVLMGEKAGSAKAPAPSEAP</sequence>
<dbReference type="AlphaFoldDB" id="B0T5A1"/>
<dbReference type="EMBL" id="CP000927">
    <property type="protein sequence ID" value="ABZ74047.1"/>
    <property type="molecule type" value="Genomic_DNA"/>
</dbReference>
<dbReference type="HOGENOM" id="CLU_392657_0_0_5"/>
<organism evidence="1">
    <name type="scientific">Caulobacter sp. (strain K31)</name>
    <dbReference type="NCBI Taxonomy" id="366602"/>
    <lineage>
        <taxon>Bacteria</taxon>
        <taxon>Pseudomonadati</taxon>
        <taxon>Pseudomonadota</taxon>
        <taxon>Alphaproteobacteria</taxon>
        <taxon>Caulobacterales</taxon>
        <taxon>Caulobacteraceae</taxon>
        <taxon>Caulobacter</taxon>
    </lineage>
</organism>